<name>A0A437CI23_ORYJA</name>
<reference evidence="1 2" key="2">
    <citation type="submission" date="2019-01" db="EMBL/GenBank/DDBJ databases">
        <title>A chromosome length genome reference of the Java medaka (oryzias javanicus).</title>
        <authorList>
            <person name="Herpin A."/>
            <person name="Takehana Y."/>
            <person name="Naruse K."/>
            <person name="Ansai S."/>
            <person name="Kawaguchi M."/>
        </authorList>
    </citation>
    <scope>NUCLEOTIDE SEQUENCE [LARGE SCALE GENOMIC DNA]</scope>
    <source>
        <strain evidence="1">RS831</strain>
        <tissue evidence="1">Whole body</tissue>
    </source>
</reference>
<evidence type="ECO:0000313" key="2">
    <source>
        <dbReference type="Proteomes" id="UP000283210"/>
    </source>
</evidence>
<protein>
    <submittedName>
        <fullName evidence="1">Uncharacterized protein</fullName>
    </submittedName>
</protein>
<proteinExistence type="predicted"/>
<accession>A0A437CI23</accession>
<dbReference type="Proteomes" id="UP000283210">
    <property type="component" value="Chromosome 16"/>
</dbReference>
<organism evidence="1 2">
    <name type="scientific">Oryzias javanicus</name>
    <name type="common">Javanese ricefish</name>
    <name type="synonym">Aplocheilus javanicus</name>
    <dbReference type="NCBI Taxonomy" id="123683"/>
    <lineage>
        <taxon>Eukaryota</taxon>
        <taxon>Metazoa</taxon>
        <taxon>Chordata</taxon>
        <taxon>Craniata</taxon>
        <taxon>Vertebrata</taxon>
        <taxon>Euteleostomi</taxon>
        <taxon>Actinopterygii</taxon>
        <taxon>Neopterygii</taxon>
        <taxon>Teleostei</taxon>
        <taxon>Neoteleostei</taxon>
        <taxon>Acanthomorphata</taxon>
        <taxon>Ovalentaria</taxon>
        <taxon>Atherinomorphae</taxon>
        <taxon>Beloniformes</taxon>
        <taxon>Adrianichthyidae</taxon>
        <taxon>Oryziinae</taxon>
        <taxon>Oryzias</taxon>
    </lineage>
</organism>
<dbReference type="AlphaFoldDB" id="A0A437CI23"/>
<evidence type="ECO:0000313" key="1">
    <source>
        <dbReference type="EMBL" id="RVE62320.1"/>
    </source>
</evidence>
<reference evidence="1 2" key="1">
    <citation type="submission" date="2018-11" db="EMBL/GenBank/DDBJ databases">
        <authorList>
            <person name="Lopez-Roques C."/>
            <person name="Donnadieu C."/>
            <person name="Bouchez O."/>
            <person name="Klopp C."/>
            <person name="Cabau C."/>
            <person name="Zahm M."/>
        </authorList>
    </citation>
    <scope>NUCLEOTIDE SEQUENCE [LARGE SCALE GENOMIC DNA]</scope>
    <source>
        <strain evidence="1">RS831</strain>
        <tissue evidence="1">Whole body</tissue>
    </source>
</reference>
<gene>
    <name evidence="1" type="ORF">OJAV_G00155960</name>
</gene>
<keyword evidence="2" id="KW-1185">Reference proteome</keyword>
<sequence length="76" mass="8409">MAVVVLTTCHTERANCTGEEEDQRHPPGLQQLAGDGLLPTETCCSFVISYCIRRSIGHCGSRISWRSNITVMDLDQ</sequence>
<dbReference type="EMBL" id="CM012452">
    <property type="protein sequence ID" value="RVE62320.1"/>
    <property type="molecule type" value="Genomic_DNA"/>
</dbReference>